<feature type="region of interest" description="Disordered" evidence="2">
    <location>
        <begin position="278"/>
        <end position="324"/>
    </location>
</feature>
<dbReference type="PANTHER" id="PTHR24361:SF678">
    <property type="entry name" value="SPORULATION-SPECIFIC PROTEIN 1"/>
    <property type="match status" value="1"/>
</dbReference>
<dbReference type="Gene3D" id="1.10.510.10">
    <property type="entry name" value="Transferase(Phosphotransferase) domain 1"/>
    <property type="match status" value="1"/>
</dbReference>
<keyword evidence="1" id="KW-0547">Nucleotide-binding</keyword>
<dbReference type="Proteomes" id="UP000277212">
    <property type="component" value="Unassembled WGS sequence"/>
</dbReference>
<dbReference type="GO" id="GO:0005737">
    <property type="term" value="C:cytoplasm"/>
    <property type="evidence" value="ECO:0007669"/>
    <property type="project" value="TreeGrafter"/>
</dbReference>
<dbReference type="OrthoDB" id="10252171at2759"/>
<dbReference type="EMBL" id="NKUJ01000319">
    <property type="protein sequence ID" value="RMJ07836.1"/>
    <property type="molecule type" value="Genomic_DNA"/>
</dbReference>
<evidence type="ECO:0000313" key="5">
    <source>
        <dbReference type="Proteomes" id="UP000277212"/>
    </source>
</evidence>
<dbReference type="GO" id="GO:0005524">
    <property type="term" value="F:ATP binding"/>
    <property type="evidence" value="ECO:0007669"/>
    <property type="project" value="UniProtKB-UniRule"/>
</dbReference>
<evidence type="ECO:0000256" key="1">
    <source>
        <dbReference type="PROSITE-ProRule" id="PRU10141"/>
    </source>
</evidence>
<feature type="region of interest" description="Disordered" evidence="2">
    <location>
        <begin position="376"/>
        <end position="405"/>
    </location>
</feature>
<dbReference type="GO" id="GO:0004672">
    <property type="term" value="F:protein kinase activity"/>
    <property type="evidence" value="ECO:0007669"/>
    <property type="project" value="InterPro"/>
</dbReference>
<dbReference type="SUPFAM" id="SSF56112">
    <property type="entry name" value="Protein kinase-like (PK-like)"/>
    <property type="match status" value="1"/>
</dbReference>
<dbReference type="InterPro" id="IPR053235">
    <property type="entry name" value="Ser_Thr_kinase"/>
</dbReference>
<evidence type="ECO:0000313" key="4">
    <source>
        <dbReference type="EMBL" id="RMJ07836.1"/>
    </source>
</evidence>
<dbReference type="STRING" id="2010991.A0A3M2RR93"/>
<keyword evidence="1" id="KW-0067">ATP-binding</keyword>
<dbReference type="InterPro" id="IPR000719">
    <property type="entry name" value="Prot_kinase_dom"/>
</dbReference>
<keyword evidence="5" id="KW-1185">Reference proteome</keyword>
<evidence type="ECO:0000256" key="2">
    <source>
        <dbReference type="SAM" id="MobiDB-lite"/>
    </source>
</evidence>
<gene>
    <name evidence="4" type="ORF">CDV36_012556</name>
</gene>
<dbReference type="PANTHER" id="PTHR24361">
    <property type="entry name" value="MITOGEN-ACTIVATED KINASE KINASE KINASE"/>
    <property type="match status" value="1"/>
</dbReference>
<feature type="compositionally biased region" description="Polar residues" evidence="2">
    <location>
        <begin position="315"/>
        <end position="324"/>
    </location>
</feature>
<protein>
    <recommendedName>
        <fullName evidence="3">Protein kinase domain-containing protein</fullName>
    </recommendedName>
</protein>
<dbReference type="InterPro" id="IPR017441">
    <property type="entry name" value="Protein_kinase_ATP_BS"/>
</dbReference>
<comment type="caution">
    <text evidence="4">The sequence shown here is derived from an EMBL/GenBank/DDBJ whole genome shotgun (WGS) entry which is preliminary data.</text>
</comment>
<name>A0A3M2RR93_9HYPO</name>
<feature type="domain" description="Protein kinase" evidence="3">
    <location>
        <begin position="14"/>
        <end position="278"/>
    </location>
</feature>
<dbReference type="InterPro" id="IPR011009">
    <property type="entry name" value="Kinase-like_dom_sf"/>
</dbReference>
<reference evidence="4 5" key="1">
    <citation type="submission" date="2017-06" db="EMBL/GenBank/DDBJ databases">
        <title>Comparative genomic analysis of Ambrosia Fusariam Clade fungi.</title>
        <authorList>
            <person name="Stajich J.E."/>
            <person name="Carrillo J."/>
            <person name="Kijimoto T."/>
            <person name="Eskalen A."/>
            <person name="O'Donnell K."/>
            <person name="Kasson M."/>
        </authorList>
    </citation>
    <scope>NUCLEOTIDE SEQUENCE [LARGE SCALE GENOMIC DNA]</scope>
    <source>
        <strain evidence="4">UCR3666</strain>
    </source>
</reference>
<dbReference type="PROSITE" id="PS50011">
    <property type="entry name" value="PROTEIN_KINASE_DOM"/>
    <property type="match status" value="1"/>
</dbReference>
<dbReference type="AlphaFoldDB" id="A0A3M2RR93"/>
<sequence>MAPTGVNTPGTGDIYVKKRLGEGSFGEVSHLWNVNTGQEYALKKPSENAMKRGDVNIAAWLREVRIMRQVSHPHIVALLVESFTAKPRLFLEYMPGGSLNDHTGTTPDETLAILRQGLSALEYLHGQDPPIVHRDIKPASILVKFRIEGFICVKLGDLGVLGDNSALMTVCGTERYMAPEIHQEWQHRTGGKRKRGYNETVDIWSLGIMAYELLDGFPRFGQACRQDGTAWCEAILCKVREEAPLYKYGLCHSLLGSILVISPTPRLSARDAYREAMRVSREGSDTPSSSGSSLDSLFDSMEEDQETIVQRAPEQDNTTSLPNPSTIVSEATLSSLSPQTQVTAECQELAHFLANYSPDPLDSLFVGLTSAELGDKEETTGFESEAAWSPAELGVEGEATEEGPL</sequence>
<evidence type="ECO:0000259" key="3">
    <source>
        <dbReference type="PROSITE" id="PS50011"/>
    </source>
</evidence>
<dbReference type="PROSITE" id="PS00107">
    <property type="entry name" value="PROTEIN_KINASE_ATP"/>
    <property type="match status" value="1"/>
</dbReference>
<accession>A0A3M2RR93</accession>
<proteinExistence type="predicted"/>
<dbReference type="Pfam" id="PF00069">
    <property type="entry name" value="Pkinase"/>
    <property type="match status" value="1"/>
</dbReference>
<feature type="compositionally biased region" description="Low complexity" evidence="2">
    <location>
        <begin position="285"/>
        <end position="299"/>
    </location>
</feature>
<organism evidence="4 5">
    <name type="scientific">Fusarium kuroshium</name>
    <dbReference type="NCBI Taxonomy" id="2010991"/>
    <lineage>
        <taxon>Eukaryota</taxon>
        <taxon>Fungi</taxon>
        <taxon>Dikarya</taxon>
        <taxon>Ascomycota</taxon>
        <taxon>Pezizomycotina</taxon>
        <taxon>Sordariomycetes</taxon>
        <taxon>Hypocreomycetidae</taxon>
        <taxon>Hypocreales</taxon>
        <taxon>Nectriaceae</taxon>
        <taxon>Fusarium</taxon>
        <taxon>Fusarium solani species complex</taxon>
    </lineage>
</organism>
<feature type="binding site" evidence="1">
    <location>
        <position position="43"/>
    </location>
    <ligand>
        <name>ATP</name>
        <dbReference type="ChEBI" id="CHEBI:30616"/>
    </ligand>
</feature>